<keyword evidence="6" id="KW-0732">Signal</keyword>
<feature type="domain" description="Transmembrane protein 131-like N-terminal" evidence="7">
    <location>
        <begin position="33"/>
        <end position="114"/>
    </location>
</feature>
<feature type="domain" description="HYDIN/VesB/CFA65-like Ig-like" evidence="9">
    <location>
        <begin position="236"/>
        <end position="318"/>
    </location>
</feature>
<feature type="domain" description="HYDIN/VesB/CFA65-like Ig-like" evidence="9">
    <location>
        <begin position="465"/>
        <end position="539"/>
    </location>
</feature>
<evidence type="ECO:0000256" key="3">
    <source>
        <dbReference type="ARBA" id="ARBA00022490"/>
    </source>
</evidence>
<dbReference type="PROSITE" id="PS51257">
    <property type="entry name" value="PROKAR_LIPOPROTEIN"/>
    <property type="match status" value="1"/>
</dbReference>
<feature type="chain" id="PRO_5005212732" evidence="6">
    <location>
        <begin position="20"/>
        <end position="981"/>
    </location>
</feature>
<dbReference type="InterPro" id="IPR053879">
    <property type="entry name" value="HYDIN_VesB_CFA65-like_Ig"/>
</dbReference>
<dbReference type="OrthoDB" id="5377085at2"/>
<keyword evidence="3" id="KW-0963">Cytoplasm</keyword>
<dbReference type="eggNOG" id="COG1470">
    <property type="taxonomic scope" value="Bacteria"/>
</dbReference>
<evidence type="ECO:0000256" key="1">
    <source>
        <dbReference type="ARBA" id="ARBA00004138"/>
    </source>
</evidence>
<evidence type="ECO:0000259" key="8">
    <source>
        <dbReference type="Pfam" id="PF22073"/>
    </source>
</evidence>
<organism evidence="10 11">
    <name type="scientific">Pseudomyxococcus hansupus</name>
    <dbReference type="NCBI Taxonomy" id="1297742"/>
    <lineage>
        <taxon>Bacteria</taxon>
        <taxon>Pseudomonadati</taxon>
        <taxon>Myxococcota</taxon>
        <taxon>Myxococcia</taxon>
        <taxon>Myxococcales</taxon>
        <taxon>Cystobacterineae</taxon>
        <taxon>Myxococcaceae</taxon>
        <taxon>Pseudomyxococcus</taxon>
    </lineage>
</organism>
<evidence type="ECO:0000259" key="9">
    <source>
        <dbReference type="Pfam" id="PF22544"/>
    </source>
</evidence>
<dbReference type="Pfam" id="PF12371">
    <property type="entry name" value="TMEM131_like_N"/>
    <property type="match status" value="1"/>
</dbReference>
<evidence type="ECO:0000259" key="7">
    <source>
        <dbReference type="Pfam" id="PF12371"/>
    </source>
</evidence>
<dbReference type="InterPro" id="IPR022113">
    <property type="entry name" value="TMEM131L_N"/>
</dbReference>
<evidence type="ECO:0000256" key="6">
    <source>
        <dbReference type="SAM" id="SignalP"/>
    </source>
</evidence>
<dbReference type="Gene3D" id="2.60.40.10">
    <property type="entry name" value="Immunoglobulins"/>
    <property type="match status" value="6"/>
</dbReference>
<dbReference type="GO" id="GO:0005737">
    <property type="term" value="C:cytoplasm"/>
    <property type="evidence" value="ECO:0007669"/>
    <property type="project" value="UniProtKB-SubCell"/>
</dbReference>
<protein>
    <submittedName>
        <fullName evidence="10">Putative lipoprotein</fullName>
    </submittedName>
</protein>
<dbReference type="Proteomes" id="UP000009026">
    <property type="component" value="Chromosome"/>
</dbReference>
<proteinExistence type="predicted"/>
<keyword evidence="11" id="KW-1185">Reference proteome</keyword>
<evidence type="ECO:0000256" key="4">
    <source>
        <dbReference type="ARBA" id="ARBA00023069"/>
    </source>
</evidence>
<dbReference type="AlphaFoldDB" id="A0A0H4XH46"/>
<evidence type="ECO:0000256" key="2">
    <source>
        <dbReference type="ARBA" id="ARBA00004496"/>
    </source>
</evidence>
<dbReference type="KEGG" id="mym:A176_004429"/>
<keyword evidence="10" id="KW-0449">Lipoprotein</keyword>
<dbReference type="STRING" id="1297742.A176_004429"/>
<feature type="signal peptide" evidence="6">
    <location>
        <begin position="1"/>
        <end position="19"/>
    </location>
</feature>
<dbReference type="PANTHER" id="PTHR46127">
    <property type="entry name" value="CILIA- AND FLAGELLA-ASSOCIATED PROTEIN 65"/>
    <property type="match status" value="1"/>
</dbReference>
<evidence type="ECO:0000313" key="11">
    <source>
        <dbReference type="Proteomes" id="UP000009026"/>
    </source>
</evidence>
<name>A0A0H4XH46_9BACT</name>
<dbReference type="PATRIC" id="fig|1297742.4.peg.4471"/>
<comment type="subcellular location">
    <subcellularLocation>
        <location evidence="1">Cell projection</location>
        <location evidence="1">Cilium</location>
    </subcellularLocation>
    <subcellularLocation>
        <location evidence="2">Cytoplasm</location>
    </subcellularLocation>
</comment>
<accession>A0A0H4XH46</accession>
<keyword evidence="4" id="KW-0969">Cilium</keyword>
<dbReference type="Pfam" id="PF22544">
    <property type="entry name" value="HYDIN_VesB_CFA65-like_Ig"/>
    <property type="match status" value="2"/>
</dbReference>
<dbReference type="NCBIfam" id="NF012200">
    <property type="entry name" value="choice_anch_D"/>
    <property type="match status" value="6"/>
</dbReference>
<dbReference type="PANTHER" id="PTHR46127:SF1">
    <property type="entry name" value="CILIA- AND FLAGELLA-ASSOCIATED PROTEIN 65"/>
    <property type="match status" value="1"/>
</dbReference>
<dbReference type="Pfam" id="PF22073">
    <property type="entry name" value="Cep192_D4"/>
    <property type="match status" value="1"/>
</dbReference>
<dbReference type="InterPro" id="IPR013783">
    <property type="entry name" value="Ig-like_fold"/>
</dbReference>
<gene>
    <name evidence="10" type="ORF">A176_004429</name>
</gene>
<feature type="domain" description="Cep192/Spd-2-like" evidence="8">
    <location>
        <begin position="131"/>
        <end position="232"/>
    </location>
</feature>
<evidence type="ECO:0000313" key="10">
    <source>
        <dbReference type="EMBL" id="AKQ67517.1"/>
    </source>
</evidence>
<sequence>MRRAFGVVGLVAAMVVAVACERPASQKAKSAFVVRPETIDFGPAALGHTKTLKVRIANAGRASYRVEGAISSVPNVDIPPFEPFVLPAGGEQEIEVHFLPRVEGEIQGQVEILTDAEAGGRVPVKGRGVKAFIEVSPEALDFGNVPMGFVEMREVTVRNPSDVDSPLSLSLQGADADQFTAGQGLPSSLAPGEARVIPVAYAPRRLGTAEAALHVVVCDGCEPAVVPLTGTGVASKLEVTPLRVDFGRVALGATAEQVITVRNLGTEPLSFSGSQLVESSEGVFRVSNEPVVANNLLAPGAVVELRVAFTPSAVGKVRDGRVEIGVREQGSTAPGPKVALAGEGGGSCVTVLPRRLAFGTVAEGMTATRQVTVYNRCRDSVSVSDLELDTHQGGYFTLAQAPASVSVPAGQSVRVGVTFSPKAGNTVVSTGKLAVTVRDGGSLATEAVALEGQGGVFPPCQYALSQTLDFGKVPVGAEVALGATLRNTGSEACYLASMQLAQGSDGAFTATPVENGVLEPGKKASLVIRFKPPEEGRFTGLAEAWVNHPTLGHPLVQLQGEGVVGCFALQPTTLDFGVTKLSCGPRTRELVAVNSCVGPVQVNQVAFDADAGEFTVDGGGNAPWTLGPASTRPLTATYAPVDEGADTAALRFTLADGAVYTVGMVGLGVTKAEQTDRFFQESQAKVDVLFVVDNSGSMMEEQQSLGQNFASFLSAADGASVDYRIGVTTTGLDPSPGGWSECPGGAQGGENGRLFPVDGSRPRIITPGTPDAATVFANNTRVGVCHWNEQGLEAAYRALSDPLLYSEDDPRTPQPNDGNGGFLREDARLAIIFVSDEEDFSAQPVSFYETYLMALKGNDRSKLSINAIVGPADLSKCPTSSSSGSRYSQLALATGGVVDSICTPNWASSLEKLSDSTFGTNRKFPLSETPADPSSIVVHVDGVPVTSGWEYDAGENAVLFNRESAPSVGSLVEVTYALGCG</sequence>
<evidence type="ECO:0000256" key="5">
    <source>
        <dbReference type="ARBA" id="ARBA00023273"/>
    </source>
</evidence>
<dbReference type="RefSeq" id="WP_002639111.1">
    <property type="nucleotide sequence ID" value="NZ_CP012109.1"/>
</dbReference>
<dbReference type="InterPro" id="IPR052614">
    <property type="entry name" value="CFAP65"/>
</dbReference>
<keyword evidence="5" id="KW-0966">Cell projection</keyword>
<dbReference type="EMBL" id="CP012109">
    <property type="protein sequence ID" value="AKQ67517.1"/>
    <property type="molecule type" value="Genomic_DNA"/>
</dbReference>
<reference evidence="10 11" key="1">
    <citation type="journal article" date="2016" name="PLoS ONE">
        <title>Complete Genome Sequence and Comparative Genomics of a Novel Myxobacterium Myxococcus hansupus.</title>
        <authorList>
            <person name="Sharma G."/>
            <person name="Narwani T."/>
            <person name="Subramanian S."/>
        </authorList>
    </citation>
    <scope>NUCLEOTIDE SEQUENCE [LARGE SCALE GENOMIC DNA]</scope>
    <source>
        <strain evidence="11">mixupus</strain>
    </source>
</reference>
<dbReference type="InterPro" id="IPR054090">
    <property type="entry name" value="Cep192_Spd-2-like_dom"/>
</dbReference>